<comment type="subunit">
    <text evidence="9">Component of a multi-subunit COQ enzyme complex, composed of at least COQ3, COQ4, COQ5, COQ6, COQ7 and COQ9.</text>
</comment>
<evidence type="ECO:0000256" key="1">
    <source>
        <dbReference type="ARBA" id="ARBA00004749"/>
    </source>
</evidence>
<dbReference type="STRING" id="5514.A0A395RKB0"/>
<keyword evidence="2 9" id="KW-0831">Ubiquinone biosynthesis</keyword>
<dbReference type="EC" id="1.14.99.60" evidence="9"/>
<evidence type="ECO:0000256" key="2">
    <source>
        <dbReference type="ARBA" id="ARBA00022688"/>
    </source>
</evidence>
<feature type="binding site" evidence="9">
    <location>
        <position position="774"/>
    </location>
    <ligand>
        <name>Fe cation</name>
        <dbReference type="ChEBI" id="CHEBI:24875"/>
        <label>1</label>
    </ligand>
</feature>
<comment type="caution">
    <text evidence="12">The sequence shown here is derived from an EMBL/GenBank/DDBJ whole genome shotgun (WGS) entry which is preliminary data.</text>
</comment>
<dbReference type="InterPro" id="IPR011566">
    <property type="entry name" value="Ubq_synth_Coq7"/>
</dbReference>
<dbReference type="CDD" id="cd01042">
    <property type="entry name" value="DMQH"/>
    <property type="match status" value="1"/>
</dbReference>
<evidence type="ECO:0000256" key="4">
    <source>
        <dbReference type="ARBA" id="ARBA00023002"/>
    </source>
</evidence>
<keyword evidence="5 9" id="KW-0408">Iron</keyword>
<evidence type="ECO:0000313" key="12">
    <source>
        <dbReference type="EMBL" id="RGP60219.1"/>
    </source>
</evidence>
<evidence type="ECO:0000259" key="11">
    <source>
        <dbReference type="Pfam" id="PF04082"/>
    </source>
</evidence>
<evidence type="ECO:0000256" key="5">
    <source>
        <dbReference type="ARBA" id="ARBA00023004"/>
    </source>
</evidence>
<dbReference type="GO" id="GO:0003677">
    <property type="term" value="F:DNA binding"/>
    <property type="evidence" value="ECO:0007669"/>
    <property type="project" value="InterPro"/>
</dbReference>
<comment type="subcellular location">
    <subcellularLocation>
        <location evidence="9">Mitochondrion inner membrane</location>
        <topology evidence="9">Peripheral membrane protein</topology>
        <orientation evidence="9">Matrix side</orientation>
    </subcellularLocation>
</comment>
<reference evidence="12 13" key="1">
    <citation type="journal article" date="2018" name="PLoS Pathog.">
        <title>Evolution of structural diversity of trichothecenes, a family of toxins produced by plant pathogenic and entomopathogenic fungi.</title>
        <authorList>
            <person name="Proctor R.H."/>
            <person name="McCormick S.P."/>
            <person name="Kim H.S."/>
            <person name="Cardoza R.E."/>
            <person name="Stanley A.M."/>
            <person name="Lindo L."/>
            <person name="Kelly A."/>
            <person name="Brown D.W."/>
            <person name="Lee T."/>
            <person name="Vaughan M.M."/>
            <person name="Alexander N.J."/>
            <person name="Busman M."/>
            <person name="Gutierrez S."/>
        </authorList>
    </citation>
    <scope>NUCLEOTIDE SEQUENCE [LARGE SCALE GENOMIC DNA]</scope>
    <source>
        <strain evidence="12 13">NRRL 3299</strain>
    </source>
</reference>
<dbReference type="GO" id="GO:0031314">
    <property type="term" value="C:extrinsic component of mitochondrial inner membrane"/>
    <property type="evidence" value="ECO:0007669"/>
    <property type="project" value="UniProtKB-UniRule"/>
</dbReference>
<organism evidence="12 13">
    <name type="scientific">Fusarium sporotrichioides</name>
    <dbReference type="NCBI Taxonomy" id="5514"/>
    <lineage>
        <taxon>Eukaryota</taxon>
        <taxon>Fungi</taxon>
        <taxon>Dikarya</taxon>
        <taxon>Ascomycota</taxon>
        <taxon>Pezizomycotina</taxon>
        <taxon>Sordariomycetes</taxon>
        <taxon>Hypocreomycetidae</taxon>
        <taxon>Hypocreales</taxon>
        <taxon>Nectriaceae</taxon>
        <taxon>Fusarium</taxon>
    </lineage>
</organism>
<dbReference type="GO" id="GO:0008682">
    <property type="term" value="F:3-demethoxyubiquinol 3-hydroxylase activity"/>
    <property type="evidence" value="ECO:0007669"/>
    <property type="project" value="UniProtKB-EC"/>
</dbReference>
<evidence type="ECO:0000313" key="13">
    <source>
        <dbReference type="Proteomes" id="UP000266152"/>
    </source>
</evidence>
<keyword evidence="8" id="KW-0539">Nucleus</keyword>
<proteinExistence type="inferred from homology"/>
<comment type="similarity">
    <text evidence="9">Belongs to the COQ7 family.</text>
</comment>
<keyword evidence="3 9" id="KW-0479">Metal-binding</keyword>
<dbReference type="PANTHER" id="PTHR11237:SF4">
    <property type="entry name" value="5-DEMETHOXYUBIQUINONE HYDROXYLASE, MITOCHONDRIAL"/>
    <property type="match status" value="1"/>
</dbReference>
<comment type="catalytic activity">
    <reaction evidence="9">
        <text>a 5-methoxy-2-methyl-3-(all-trans-polyprenyl)benzene-1,4-diol + AH2 + O2 = a 3-demethylubiquinol + A + H2O</text>
        <dbReference type="Rhea" id="RHEA:50908"/>
        <dbReference type="Rhea" id="RHEA-COMP:10859"/>
        <dbReference type="Rhea" id="RHEA-COMP:10914"/>
        <dbReference type="ChEBI" id="CHEBI:13193"/>
        <dbReference type="ChEBI" id="CHEBI:15377"/>
        <dbReference type="ChEBI" id="CHEBI:15379"/>
        <dbReference type="ChEBI" id="CHEBI:17499"/>
        <dbReference type="ChEBI" id="CHEBI:84167"/>
        <dbReference type="ChEBI" id="CHEBI:84422"/>
        <dbReference type="EC" id="1.14.99.60"/>
    </reaction>
</comment>
<dbReference type="GO" id="GO:0006351">
    <property type="term" value="P:DNA-templated transcription"/>
    <property type="evidence" value="ECO:0007669"/>
    <property type="project" value="InterPro"/>
</dbReference>
<dbReference type="GO" id="GO:0006744">
    <property type="term" value="P:ubiquinone biosynthetic process"/>
    <property type="evidence" value="ECO:0007669"/>
    <property type="project" value="UniProtKB-UniRule"/>
</dbReference>
<feature type="binding site" evidence="9">
    <location>
        <position position="676"/>
    </location>
    <ligand>
        <name>Fe cation</name>
        <dbReference type="ChEBI" id="CHEBI:24875"/>
        <label>2</label>
    </ligand>
</feature>
<feature type="binding site" evidence="9">
    <location>
        <position position="679"/>
    </location>
    <ligand>
        <name>Fe cation</name>
        <dbReference type="ChEBI" id="CHEBI:24875"/>
        <label>1</label>
    </ligand>
</feature>
<keyword evidence="9" id="KW-0999">Mitochondrion inner membrane</keyword>
<feature type="region of interest" description="Disordered" evidence="10">
    <location>
        <begin position="72"/>
        <end position="101"/>
    </location>
</feature>
<name>A0A395RKB0_FUSSP</name>
<gene>
    <name evidence="9" type="primary">COQ7</name>
    <name evidence="12" type="ORF">FSPOR_10810</name>
</gene>
<dbReference type="SUPFAM" id="SSF47240">
    <property type="entry name" value="Ferritin-like"/>
    <property type="match status" value="1"/>
</dbReference>
<comment type="cofactor">
    <cofactor evidence="9">
        <name>Fe cation</name>
        <dbReference type="ChEBI" id="CHEBI:24875"/>
    </cofactor>
    <text evidence="9">Binds 2 iron ions per subunit.</text>
</comment>
<keyword evidence="7 9" id="KW-0472">Membrane</keyword>
<dbReference type="UniPathway" id="UPA00232"/>
<feature type="binding site" evidence="9">
    <location>
        <position position="728"/>
    </location>
    <ligand>
        <name>Fe cation</name>
        <dbReference type="ChEBI" id="CHEBI:24875"/>
        <label>2</label>
    </ligand>
</feature>
<protein>
    <recommendedName>
        <fullName evidence="9">5-demethoxyubiquinone hydroxylase, mitochondrial</fullName>
        <shortName evidence="9">DMQ hydroxylase</shortName>
        <ecNumber evidence="9">1.14.99.60</ecNumber>
    </recommendedName>
    <alternativeName>
        <fullName evidence="9">Ubiquinone biosynthesis monooxygenase COQ7</fullName>
    </alternativeName>
</protein>
<dbReference type="InterPro" id="IPR007219">
    <property type="entry name" value="XnlR_reg_dom"/>
</dbReference>
<evidence type="ECO:0000256" key="8">
    <source>
        <dbReference type="ARBA" id="ARBA00023242"/>
    </source>
</evidence>
<evidence type="ECO:0000256" key="6">
    <source>
        <dbReference type="ARBA" id="ARBA00023033"/>
    </source>
</evidence>
<feature type="binding site" evidence="9">
    <location>
        <position position="777"/>
    </location>
    <ligand>
        <name>Fe cation</name>
        <dbReference type="ChEBI" id="CHEBI:24875"/>
        <label>2</label>
    </ligand>
</feature>
<dbReference type="EMBL" id="PXOF01000195">
    <property type="protein sequence ID" value="RGP60219.1"/>
    <property type="molecule type" value="Genomic_DNA"/>
</dbReference>
<keyword evidence="9" id="KW-0496">Mitochondrion</keyword>
<comment type="function">
    <text evidence="9">Catalyzes the hydroxylation of 2-polyprenyl-3-methyl-6-methoxy-1,4-benzoquinol (DMQH2) during ubiquinone biosynthesis. Has also a structural role in the COQ enzyme complex, stabilizing other COQ polypeptides.</text>
</comment>
<evidence type="ECO:0000256" key="7">
    <source>
        <dbReference type="ARBA" id="ARBA00023136"/>
    </source>
</evidence>
<accession>A0A395RKB0</accession>
<dbReference type="GO" id="GO:0008270">
    <property type="term" value="F:zinc ion binding"/>
    <property type="evidence" value="ECO:0007669"/>
    <property type="project" value="InterPro"/>
</dbReference>
<feature type="binding site" evidence="9">
    <location>
        <position position="644"/>
    </location>
    <ligand>
        <name>Fe cation</name>
        <dbReference type="ChEBI" id="CHEBI:24875"/>
        <label>1</label>
    </ligand>
</feature>
<sequence length="834" mass="94478">MAVRAPFLFSEILQVFSAVTKTDTNHYELKHRGSTWNEKTAPIPNTHQLPALSAEQVTMRQTDSLCIISQRDETISSQPSPPSVFSAVGNTSQQQQQDQPHRDHYQDFAQSHWDTVLQRPIDYTGCLTLAAQGTLHLPEALYFPFPLAAEVTVNDLISALPPRESCEYLIIQYFTRISPFFHILHGPTFQKQFADFVKDTASCDLSWLALLFLIFSATLKTIDENDNVINSISPKSSHGPNIAAISDRYRALAMICLCKDRFLVRYRLSTLEALLVLVYTISHNEGAEQSWVILGMASNIGIALQCNAAKPDPNLSLVERERRRRCWAGILLLHTYQAILFRDVDMSSLINDYTTMPANVNDTDILENRILQPSTQPTQMSVMIFKITLFQLSARICKELSDAKPLTEGRLFALDAEVASEQQRWSSVFLVDGTPSLLDSSSYALLCGLDVYAHQLYLLLHRPFSRPANQPRYRPESRQKCITSSLALLDIYRKWTELPHFSNYRWYAYGVVGSCTLHGAVTLASCLLEQTDQEIDISAERKAFDAAVLRLNKLQERSSLYVKAYPVLRQLQSMLSPDSIPRSSEATQEFGTNFDDWIDNVQWLDPESIDWSSKYTLRKPRRKPLTPEQKNYLSAAIRVNQTGELGAVLIYAAQTPIVVNQHPELRQLMQHMYNQESGHLSTFNDLITKHRIRPTIMYPLWQVLATGLGWATAVMGKETAMACTEAVETEIGTHYNEQVQEVIKIIQGWEQEGYEAGPEILELLQTLRRIRDEELEHLDHAVDHDAKKAPLHDLLTGFVRASCRAAIHVKKMHYSDFASCGSMQCKTPDLDAAH</sequence>
<dbReference type="InterPro" id="IPR009078">
    <property type="entry name" value="Ferritin-like_SF"/>
</dbReference>
<feature type="binding site" evidence="9">
    <location>
        <position position="774"/>
    </location>
    <ligand>
        <name>Fe cation</name>
        <dbReference type="ChEBI" id="CHEBI:24875"/>
        <label>2</label>
    </ligand>
</feature>
<keyword evidence="13" id="KW-1185">Reference proteome</keyword>
<evidence type="ECO:0000256" key="9">
    <source>
        <dbReference type="HAMAP-Rule" id="MF_03194"/>
    </source>
</evidence>
<feature type="domain" description="Xylanolytic transcriptional activator regulatory" evidence="11">
    <location>
        <begin position="172"/>
        <end position="400"/>
    </location>
</feature>
<keyword evidence="6 9" id="KW-0503">Monooxygenase</keyword>
<dbReference type="HAMAP" id="MF_01658">
    <property type="entry name" value="COQ7"/>
    <property type="match status" value="1"/>
</dbReference>
<dbReference type="GO" id="GO:0016709">
    <property type="term" value="F:oxidoreductase activity, acting on paired donors, with incorporation or reduction of molecular oxygen, NAD(P)H as one donor, and incorporation of one atom of oxygen"/>
    <property type="evidence" value="ECO:0007669"/>
    <property type="project" value="UniProtKB-UniRule"/>
</dbReference>
<dbReference type="PANTHER" id="PTHR11237">
    <property type="entry name" value="COENZYME Q10 BIOSYNTHESIS PROTEIN 7"/>
    <property type="match status" value="1"/>
</dbReference>
<evidence type="ECO:0000256" key="10">
    <source>
        <dbReference type="SAM" id="MobiDB-lite"/>
    </source>
</evidence>
<comment type="pathway">
    <text evidence="1 9">Cofactor biosynthesis; ubiquinone biosynthesis.</text>
</comment>
<dbReference type="AlphaFoldDB" id="A0A395RKB0"/>
<keyword evidence="4 9" id="KW-0560">Oxidoreductase</keyword>
<evidence type="ECO:0000256" key="3">
    <source>
        <dbReference type="ARBA" id="ARBA00022723"/>
    </source>
</evidence>
<dbReference type="Pfam" id="PF03232">
    <property type="entry name" value="COQ7"/>
    <property type="match status" value="1"/>
</dbReference>
<feature type="binding site" evidence="9">
    <location>
        <position position="676"/>
    </location>
    <ligand>
        <name>Fe cation</name>
        <dbReference type="ChEBI" id="CHEBI:24875"/>
        <label>1</label>
    </ligand>
</feature>
<dbReference type="Pfam" id="PF04082">
    <property type="entry name" value="Fungal_trans"/>
    <property type="match status" value="1"/>
</dbReference>
<dbReference type="Proteomes" id="UP000266152">
    <property type="component" value="Unassembled WGS sequence"/>
</dbReference>
<dbReference type="CDD" id="cd12148">
    <property type="entry name" value="fungal_TF_MHR"/>
    <property type="match status" value="1"/>
</dbReference>